<evidence type="ECO:0000313" key="3">
    <source>
        <dbReference type="Proteomes" id="UP000789901"/>
    </source>
</evidence>
<feature type="non-terminal residue" evidence="2">
    <location>
        <position position="91"/>
    </location>
</feature>
<evidence type="ECO:0000313" key="2">
    <source>
        <dbReference type="EMBL" id="CAG8851757.1"/>
    </source>
</evidence>
<feature type="compositionally biased region" description="Polar residues" evidence="1">
    <location>
        <begin position="80"/>
        <end position="91"/>
    </location>
</feature>
<dbReference type="Proteomes" id="UP000789901">
    <property type="component" value="Unassembled WGS sequence"/>
</dbReference>
<evidence type="ECO:0000256" key="1">
    <source>
        <dbReference type="SAM" id="MobiDB-lite"/>
    </source>
</evidence>
<feature type="compositionally biased region" description="Basic and acidic residues" evidence="1">
    <location>
        <begin position="65"/>
        <end position="79"/>
    </location>
</feature>
<sequence length="91" mass="10824">HTCEVWKKKVERLKRVTRKSEVKELNELKKYEEYERTTLNPTYPKKQKIANEGNHNNSEVPGEDQTIRSPKDTKNKSQELKVTNNPRTEEK</sequence>
<protein>
    <submittedName>
        <fullName evidence="2">24475_t:CDS:1</fullName>
    </submittedName>
</protein>
<comment type="caution">
    <text evidence="2">The sequence shown here is derived from an EMBL/GenBank/DDBJ whole genome shotgun (WGS) entry which is preliminary data.</text>
</comment>
<feature type="non-terminal residue" evidence="2">
    <location>
        <position position="1"/>
    </location>
</feature>
<accession>A0ABN7XA85</accession>
<name>A0ABN7XA85_GIGMA</name>
<reference evidence="2 3" key="1">
    <citation type="submission" date="2021-06" db="EMBL/GenBank/DDBJ databases">
        <authorList>
            <person name="Kallberg Y."/>
            <person name="Tangrot J."/>
            <person name="Rosling A."/>
        </authorList>
    </citation>
    <scope>NUCLEOTIDE SEQUENCE [LARGE SCALE GENOMIC DNA]</scope>
    <source>
        <strain evidence="2 3">120-4 pot B 10/14</strain>
    </source>
</reference>
<gene>
    <name evidence="2" type="ORF">GMARGA_LOCUS40898</name>
</gene>
<proteinExistence type="predicted"/>
<dbReference type="EMBL" id="CAJVQB010107708">
    <property type="protein sequence ID" value="CAG8851757.1"/>
    <property type="molecule type" value="Genomic_DNA"/>
</dbReference>
<organism evidence="2 3">
    <name type="scientific">Gigaspora margarita</name>
    <dbReference type="NCBI Taxonomy" id="4874"/>
    <lineage>
        <taxon>Eukaryota</taxon>
        <taxon>Fungi</taxon>
        <taxon>Fungi incertae sedis</taxon>
        <taxon>Mucoromycota</taxon>
        <taxon>Glomeromycotina</taxon>
        <taxon>Glomeromycetes</taxon>
        <taxon>Diversisporales</taxon>
        <taxon>Gigasporaceae</taxon>
        <taxon>Gigaspora</taxon>
    </lineage>
</organism>
<keyword evidence="3" id="KW-1185">Reference proteome</keyword>
<feature type="region of interest" description="Disordered" evidence="1">
    <location>
        <begin position="39"/>
        <end position="91"/>
    </location>
</feature>